<keyword evidence="1" id="KW-0449">Lipoprotein</keyword>
<dbReference type="Pfam" id="PF12771">
    <property type="entry name" value="SusD-like_2"/>
    <property type="match status" value="1"/>
</dbReference>
<dbReference type="Gene3D" id="1.25.40.390">
    <property type="match status" value="1"/>
</dbReference>
<keyword evidence="2" id="KW-1185">Reference proteome</keyword>
<proteinExistence type="predicted"/>
<evidence type="ECO:0000313" key="1">
    <source>
        <dbReference type="EMBL" id="MEN7547645.1"/>
    </source>
</evidence>
<dbReference type="InterPro" id="IPR041662">
    <property type="entry name" value="SusD-like_2"/>
</dbReference>
<gene>
    <name evidence="1" type="ORF">AAG747_06990</name>
</gene>
<protein>
    <submittedName>
        <fullName evidence="1">SusD/RagB family nutrient-binding outer membrane lipoprotein</fullName>
    </submittedName>
</protein>
<sequence>MKPTKNSIYILLLTVLGFSCNLEELDVNPNSPTEVAPGPLFTNVLLRTAGETGTSRRGSIGYCMMMVQQTATLKTDDLEGDKYLASNNVSQLFNFTYSTLAKNIEAVIAMVKEDPAQANLYGAIRIWKVLVYHRVTDLYGDVPYFEAGAGYNQQVYFPKYDAQEEIYMHMLKELEEASALLATDDQSIADADFIYDGDIARWKRLANSLMLRLAMRLVKKDPAKAEEWTKKALAGGVMDSNADDCMIRHESTREVNSNPAAFAFFKFDLVKLGDIKISKTLMDYLKQTGDPRISVYCSLPDGDSDPAMQKGLPNGYDITTIDNFEPSADLTTFSNPNIASFLDLSAPTVLLTWSETELLRAEAAARGWTGENAAEHYAKGLEASMKQQAVYGEAGMIEASAITGFITANPYPSGGTLEEQLRQINVQYWVATFMNGFESYANWRRTGYPELVPVNYNNNASNGTIPRRLMYPIAEYSANGSNLKTAIDRQGVDKFTTRIWWDQE</sequence>
<evidence type="ECO:0000313" key="2">
    <source>
        <dbReference type="Proteomes" id="UP001403385"/>
    </source>
</evidence>
<dbReference type="RefSeq" id="WP_346820432.1">
    <property type="nucleotide sequence ID" value="NZ_JBDKWZ010000003.1"/>
</dbReference>
<dbReference type="SUPFAM" id="SSF48452">
    <property type="entry name" value="TPR-like"/>
    <property type="match status" value="1"/>
</dbReference>
<comment type="caution">
    <text evidence="1">The sequence shown here is derived from an EMBL/GenBank/DDBJ whole genome shotgun (WGS) entry which is preliminary data.</text>
</comment>
<reference evidence="1 2" key="1">
    <citation type="submission" date="2024-04" db="EMBL/GenBank/DDBJ databases">
        <title>Novel genus in family Flammeovirgaceae.</title>
        <authorList>
            <person name="Nguyen T.H."/>
            <person name="Vuong T.Q."/>
            <person name="Le H."/>
            <person name="Kim S.-G."/>
        </authorList>
    </citation>
    <scope>NUCLEOTIDE SEQUENCE [LARGE SCALE GENOMIC DNA]</scope>
    <source>
        <strain evidence="1 2">JCM 23209</strain>
    </source>
</reference>
<organism evidence="1 2">
    <name type="scientific">Rapidithrix thailandica</name>
    <dbReference type="NCBI Taxonomy" id="413964"/>
    <lineage>
        <taxon>Bacteria</taxon>
        <taxon>Pseudomonadati</taxon>
        <taxon>Bacteroidota</taxon>
        <taxon>Cytophagia</taxon>
        <taxon>Cytophagales</taxon>
        <taxon>Flammeovirgaceae</taxon>
        <taxon>Rapidithrix</taxon>
    </lineage>
</organism>
<dbReference type="PROSITE" id="PS51257">
    <property type="entry name" value="PROKAR_LIPOPROTEIN"/>
    <property type="match status" value="1"/>
</dbReference>
<dbReference type="AlphaFoldDB" id="A0AAW9RX35"/>
<dbReference type="InterPro" id="IPR011990">
    <property type="entry name" value="TPR-like_helical_dom_sf"/>
</dbReference>
<accession>A0AAW9RX35</accession>
<dbReference type="Proteomes" id="UP001403385">
    <property type="component" value="Unassembled WGS sequence"/>
</dbReference>
<dbReference type="EMBL" id="JBDKWZ010000003">
    <property type="protein sequence ID" value="MEN7547645.1"/>
    <property type="molecule type" value="Genomic_DNA"/>
</dbReference>
<name>A0AAW9RX35_9BACT</name>